<keyword evidence="1" id="KW-1133">Transmembrane helix</keyword>
<feature type="transmembrane region" description="Helical" evidence="1">
    <location>
        <begin position="6"/>
        <end position="22"/>
    </location>
</feature>
<dbReference type="InterPro" id="IPR024078">
    <property type="entry name" value="LmbE-like_dom_sf"/>
</dbReference>
<dbReference type="PANTHER" id="PTHR12993">
    <property type="entry name" value="N-ACETYLGLUCOSAMINYL-PHOSPHATIDYLINOSITOL DE-N-ACETYLASE-RELATED"/>
    <property type="match status" value="1"/>
</dbReference>
<dbReference type="PANTHER" id="PTHR12993:SF11">
    <property type="entry name" value="N-ACETYLGLUCOSAMINYL-PHOSPHATIDYLINOSITOL DE-N-ACETYLASE"/>
    <property type="match status" value="1"/>
</dbReference>
<proteinExistence type="predicted"/>
<dbReference type="SUPFAM" id="SSF102588">
    <property type="entry name" value="LmbE-like"/>
    <property type="match status" value="1"/>
</dbReference>
<protein>
    <submittedName>
        <fullName evidence="2">Uncharacterized protein</fullName>
    </submittedName>
</protein>
<dbReference type="EMBL" id="MN739411">
    <property type="protein sequence ID" value="QHT03420.1"/>
    <property type="molecule type" value="Genomic_DNA"/>
</dbReference>
<dbReference type="GO" id="GO:0016020">
    <property type="term" value="C:membrane"/>
    <property type="evidence" value="ECO:0007669"/>
    <property type="project" value="GOC"/>
</dbReference>
<organism evidence="2">
    <name type="scientific">viral metagenome</name>
    <dbReference type="NCBI Taxonomy" id="1070528"/>
    <lineage>
        <taxon>unclassified sequences</taxon>
        <taxon>metagenomes</taxon>
        <taxon>organismal metagenomes</taxon>
    </lineage>
</organism>
<reference evidence="2" key="1">
    <citation type="journal article" date="2020" name="Nature">
        <title>Giant virus diversity and host interactions through global metagenomics.</title>
        <authorList>
            <person name="Schulz F."/>
            <person name="Roux S."/>
            <person name="Paez-Espino D."/>
            <person name="Jungbluth S."/>
            <person name="Walsh D.A."/>
            <person name="Denef V.J."/>
            <person name="McMahon K.D."/>
            <person name="Konstantinidis K.T."/>
            <person name="Eloe-Fadrosh E.A."/>
            <person name="Kyrpides N.C."/>
            <person name="Woyke T."/>
        </authorList>
    </citation>
    <scope>NUCLEOTIDE SEQUENCE</scope>
    <source>
        <strain evidence="2">GVMAG-M-3300021079-18</strain>
    </source>
</reference>
<dbReference type="AlphaFoldDB" id="A0A6C0CHS0"/>
<keyword evidence="1" id="KW-0472">Membrane</keyword>
<dbReference type="Gene3D" id="3.40.50.10320">
    <property type="entry name" value="LmbE-like"/>
    <property type="match status" value="1"/>
</dbReference>
<accession>A0A6C0CHS0</accession>
<evidence type="ECO:0000313" key="2">
    <source>
        <dbReference type="EMBL" id="QHT03420.1"/>
    </source>
</evidence>
<dbReference type="InterPro" id="IPR003737">
    <property type="entry name" value="GlcNAc_PI_deacetylase-related"/>
</dbReference>
<sequence length="238" mass="27693">MKIQTVIIVVTILIIISIIILYRQRIHTRLPEGCDRFLLVIAHPDDEVIFFRPTMSILQNEGKEVFILCLTEGDHEGLGIIRTEELYESAATFNIPRSHVEIKKHKDGRQEVWDLEETTRDVTSFVNQHKIQTIITFDNYGITGHINHISCFKAVRNLMSRQDDTLGLSLMSRSVVVKGLGPLSIFLRDSEADYVFASEDVTKSWRHMRIHESQFVWYRKLLILFSRYSYVNALKEIK</sequence>
<dbReference type="GO" id="GO:0006506">
    <property type="term" value="P:GPI anchor biosynthetic process"/>
    <property type="evidence" value="ECO:0007669"/>
    <property type="project" value="UniProtKB-UniPathway"/>
</dbReference>
<dbReference type="Pfam" id="PF02585">
    <property type="entry name" value="PIG-L"/>
    <property type="match status" value="1"/>
</dbReference>
<dbReference type="UniPathway" id="UPA00196"/>
<keyword evidence="1" id="KW-0812">Transmembrane</keyword>
<evidence type="ECO:0000256" key="1">
    <source>
        <dbReference type="SAM" id="Phobius"/>
    </source>
</evidence>
<dbReference type="GO" id="GO:0005783">
    <property type="term" value="C:endoplasmic reticulum"/>
    <property type="evidence" value="ECO:0007669"/>
    <property type="project" value="TreeGrafter"/>
</dbReference>
<name>A0A6C0CHS0_9ZZZZ</name>
<dbReference type="GO" id="GO:0000225">
    <property type="term" value="F:N-acetylglucosaminylphosphatidylinositol deacetylase activity"/>
    <property type="evidence" value="ECO:0007669"/>
    <property type="project" value="TreeGrafter"/>
</dbReference>